<sequence length="867" mass="96509">MSTPYGNDHINLSSGDFRGQVVGKQVNHHYAAHKVDWPIRVGAIPEQAGHYQHRAIAKHLDNALNSFGAVVLRQVLSGTGGVGKTQLAAHHARTLARITDSRARVDVLVWANAASREQITFAYAQAAQQLFTTVPENPEDAARLFLAWLQDPNKHQDRRWLIVWDDLADPSMAKDLWPPHDQPHGRVLVTTRRRDHSLNTQGRRLLDVDIYTRDEAHAFLTHALNEAGVPHNNEELVDLAHALGFLPLALGQAVTYIAELGMGCADYLQLFRDRVRILGEVFPDWETHTPLAATWELSVQQADTFAPRGVARPLMGLIALLDGSGIPERILTAPAVLAYLAFYRTQHPATPDPTKSATSPLTAHEARTALASLHRLNLITRTTPPLDPGETDPTGILVGAHQLVQRATREHAATQPTRESVWALGDALLEVWPEIERNTTLVQLLRDNTTSLKSHGTSPTQSTRDWLWETGGHIVLFRLGLSLGQTGQARTTVKYWEDMVTDTQKRMGSKQPSTLIARANLAYWIGISGKPNESVTMFQNLLTDQLQVLGPDHPSTLMTLANLANMIGRTGNLHASLNGFNQVLIQQENILGSNHPYTFSTLANIASVFRQLGRFSEALNVYKRLLREMPRTLGPDHPEVLSTRANYAYWHGETGNPTRAASLSEELLPEQLRVLGPNHPDTLTTRANITLWRGQKGNPSEAAQASERLLNDRMRVLGPEHPDTLTTRGDLAHWRGQSGDQAGAVSAYVELLTDRLRVLGPDHPDTLATRSRLAYWQGKAENPLRAAIAFEELLVDRLRILGPDHPHTLATRHNLADWTYKSGDVAKAMELLRELVRDRERMLGPDHPDTQRSRFLLRRWQGELPNG</sequence>
<dbReference type="Gene3D" id="1.25.40.10">
    <property type="entry name" value="Tetratricopeptide repeat domain"/>
    <property type="match status" value="2"/>
</dbReference>
<evidence type="ECO:0000259" key="2">
    <source>
        <dbReference type="Pfam" id="PF00931"/>
    </source>
</evidence>
<evidence type="ECO:0000313" key="4">
    <source>
        <dbReference type="Proteomes" id="UP000678016"/>
    </source>
</evidence>
<dbReference type="InterPro" id="IPR002182">
    <property type="entry name" value="NB-ARC"/>
</dbReference>
<organism evidence="3 4">
    <name type="scientific">Nocardiopsis akebiae</name>
    <dbReference type="NCBI Taxonomy" id="2831968"/>
    <lineage>
        <taxon>Bacteria</taxon>
        <taxon>Bacillati</taxon>
        <taxon>Actinomycetota</taxon>
        <taxon>Actinomycetes</taxon>
        <taxon>Streptosporangiales</taxon>
        <taxon>Nocardiopsidaceae</taxon>
        <taxon>Nocardiopsis</taxon>
    </lineage>
</organism>
<dbReference type="SUPFAM" id="SSF52540">
    <property type="entry name" value="P-loop containing nucleoside triphosphate hydrolases"/>
    <property type="match status" value="1"/>
</dbReference>
<name>A0ABX8C1B3_9ACTN</name>
<dbReference type="InterPro" id="IPR019734">
    <property type="entry name" value="TPR_rpt"/>
</dbReference>
<accession>A0ABX8C1B3</accession>
<dbReference type="PANTHER" id="PTHR46082">
    <property type="entry name" value="ATP/GTP-BINDING PROTEIN-RELATED"/>
    <property type="match status" value="1"/>
</dbReference>
<keyword evidence="1" id="KW-0802">TPR repeat</keyword>
<dbReference type="PROSITE" id="PS50005">
    <property type="entry name" value="TPR"/>
    <property type="match status" value="1"/>
</dbReference>
<dbReference type="RefSeq" id="WP_212639991.1">
    <property type="nucleotide sequence ID" value="NZ_CP074132.1"/>
</dbReference>
<keyword evidence="4" id="KW-1185">Reference proteome</keyword>
<dbReference type="Pfam" id="PF13424">
    <property type="entry name" value="TPR_12"/>
    <property type="match status" value="1"/>
</dbReference>
<dbReference type="InterPro" id="IPR053137">
    <property type="entry name" value="NLR-like"/>
</dbReference>
<dbReference type="Pfam" id="PF13374">
    <property type="entry name" value="TPR_10"/>
    <property type="match status" value="5"/>
</dbReference>
<evidence type="ECO:0000313" key="3">
    <source>
        <dbReference type="EMBL" id="QUX26901.1"/>
    </source>
</evidence>
<protein>
    <submittedName>
        <fullName evidence="3">Tetratricopeptide repeat protein</fullName>
    </submittedName>
</protein>
<feature type="domain" description="NB-ARC" evidence="2">
    <location>
        <begin position="75"/>
        <end position="223"/>
    </location>
</feature>
<dbReference type="Pfam" id="PF00931">
    <property type="entry name" value="NB-ARC"/>
    <property type="match status" value="1"/>
</dbReference>
<dbReference type="NCBIfam" id="NF040586">
    <property type="entry name" value="FxSxx_TPR"/>
    <property type="match status" value="1"/>
</dbReference>
<dbReference type="InterPro" id="IPR011990">
    <property type="entry name" value="TPR-like_helical_dom_sf"/>
</dbReference>
<gene>
    <name evidence="3" type="ORF">KGD83_16160</name>
</gene>
<dbReference type="EMBL" id="CP074132">
    <property type="protein sequence ID" value="QUX26901.1"/>
    <property type="molecule type" value="Genomic_DNA"/>
</dbReference>
<proteinExistence type="predicted"/>
<feature type="repeat" description="TPR" evidence="1">
    <location>
        <begin position="599"/>
        <end position="632"/>
    </location>
</feature>
<evidence type="ECO:0000256" key="1">
    <source>
        <dbReference type="PROSITE-ProRule" id="PRU00339"/>
    </source>
</evidence>
<dbReference type="InterPro" id="IPR027417">
    <property type="entry name" value="P-loop_NTPase"/>
</dbReference>
<reference evidence="4" key="1">
    <citation type="submission" date="2021-05" db="EMBL/GenBank/DDBJ databases">
        <title>Direct Submission.</title>
        <authorList>
            <person name="Li K."/>
            <person name="Gao J."/>
        </authorList>
    </citation>
    <scope>NUCLEOTIDE SEQUENCE [LARGE SCALE GENOMIC DNA]</scope>
    <source>
        <strain evidence="4">HDS12</strain>
    </source>
</reference>
<dbReference type="Gene3D" id="3.40.50.300">
    <property type="entry name" value="P-loop containing nucleotide triphosphate hydrolases"/>
    <property type="match status" value="1"/>
</dbReference>
<dbReference type="PANTHER" id="PTHR46082:SF6">
    <property type="entry name" value="AAA+ ATPASE DOMAIN-CONTAINING PROTEIN-RELATED"/>
    <property type="match status" value="1"/>
</dbReference>
<dbReference type="Proteomes" id="UP000678016">
    <property type="component" value="Chromosome"/>
</dbReference>
<dbReference type="SUPFAM" id="SSF48452">
    <property type="entry name" value="TPR-like"/>
    <property type="match status" value="3"/>
</dbReference>